<evidence type="ECO:0000313" key="12">
    <source>
        <dbReference type="Proteomes" id="UP000759443"/>
    </source>
</evidence>
<feature type="transmembrane region" description="Helical" evidence="10">
    <location>
        <begin position="211"/>
        <end position="237"/>
    </location>
</feature>
<evidence type="ECO:0000256" key="10">
    <source>
        <dbReference type="RuleBase" id="RU362071"/>
    </source>
</evidence>
<feature type="transmembrane region" description="Helical" evidence="10">
    <location>
        <begin position="186"/>
        <end position="205"/>
    </location>
</feature>
<evidence type="ECO:0000313" key="11">
    <source>
        <dbReference type="EMBL" id="MBP1853143.1"/>
    </source>
</evidence>
<dbReference type="NCBIfam" id="TIGR01400">
    <property type="entry name" value="fliR"/>
    <property type="match status" value="1"/>
</dbReference>
<dbReference type="PANTHER" id="PTHR30065">
    <property type="entry name" value="FLAGELLAR BIOSYNTHETIC PROTEIN FLIR"/>
    <property type="match status" value="1"/>
</dbReference>
<evidence type="ECO:0000256" key="2">
    <source>
        <dbReference type="ARBA" id="ARBA00009772"/>
    </source>
</evidence>
<dbReference type="Pfam" id="PF01311">
    <property type="entry name" value="Bac_export_1"/>
    <property type="match status" value="1"/>
</dbReference>
<evidence type="ECO:0000256" key="4">
    <source>
        <dbReference type="ARBA" id="ARBA00022475"/>
    </source>
</evidence>
<evidence type="ECO:0000256" key="5">
    <source>
        <dbReference type="ARBA" id="ARBA00022692"/>
    </source>
</evidence>
<keyword evidence="11" id="KW-0969">Cilium</keyword>
<keyword evidence="8 10" id="KW-0975">Bacterial flagellum</keyword>
<feature type="transmembrane region" description="Helical" evidence="10">
    <location>
        <begin position="38"/>
        <end position="57"/>
    </location>
</feature>
<dbReference type="Proteomes" id="UP000759443">
    <property type="component" value="Unassembled WGS sequence"/>
</dbReference>
<dbReference type="InterPro" id="IPR002010">
    <property type="entry name" value="T3SS_IM_R"/>
</dbReference>
<dbReference type="InterPro" id="IPR006303">
    <property type="entry name" value="FliR"/>
</dbReference>
<dbReference type="PANTHER" id="PTHR30065:SF8">
    <property type="entry name" value="FLAGELLAR BIOSYNTHETIC PROTEIN FLIR"/>
    <property type="match status" value="1"/>
</dbReference>
<evidence type="ECO:0000256" key="6">
    <source>
        <dbReference type="ARBA" id="ARBA00022989"/>
    </source>
</evidence>
<dbReference type="RefSeq" id="WP_209948679.1">
    <property type="nucleotide sequence ID" value="NZ_JAGGJU010000015.1"/>
</dbReference>
<keyword evidence="7 10" id="KW-0472">Membrane</keyword>
<evidence type="ECO:0000256" key="8">
    <source>
        <dbReference type="ARBA" id="ARBA00023143"/>
    </source>
</evidence>
<name>A0ABS4E5B1_9HYPH</name>
<keyword evidence="6 10" id="KW-1133">Transmembrane helix</keyword>
<reference evidence="11 12" key="1">
    <citation type="submission" date="2021-03" db="EMBL/GenBank/DDBJ databases">
        <title>Genomic Encyclopedia of Type Strains, Phase IV (KMG-IV): sequencing the most valuable type-strain genomes for metagenomic binning, comparative biology and taxonomic classification.</title>
        <authorList>
            <person name="Goeker M."/>
        </authorList>
    </citation>
    <scope>NUCLEOTIDE SEQUENCE [LARGE SCALE GENOMIC DNA]</scope>
    <source>
        <strain evidence="11 12">DSM 21600</strain>
    </source>
</reference>
<sequence>MINDPEGSVLALFVVICRIGGCMMAMPGLASARVPVQIRLFVSVAVSLAILPVMWSTIYPRVSGGDPAIYVQLILGELAIGVMFGLIARFYTLGLQFAGTMIAMSIGFSAPGAGDILEDTPESQLTNMISFGGLMLLFMMDFHHIMFRAIIDSYSVMPLGGMPDSQKMLISLTDTLRDTFMIMLRLASPFLLFGLMFNVSIGLINKLAPQIPIYFISTPYLLMGGLFLLYLSIAALVRQFADAFPSIFHAGG</sequence>
<keyword evidence="11" id="KW-0282">Flagellum</keyword>
<evidence type="ECO:0000256" key="3">
    <source>
        <dbReference type="ARBA" id="ARBA00021717"/>
    </source>
</evidence>
<gene>
    <name evidence="11" type="ORF">J2Z17_004602</name>
</gene>
<dbReference type="PRINTS" id="PR00953">
    <property type="entry name" value="TYPE3IMRPROT"/>
</dbReference>
<protein>
    <recommendedName>
        <fullName evidence="3 9">Flagellar biosynthetic protein FliR</fullName>
    </recommendedName>
</protein>
<organism evidence="11 12">
    <name type="scientific">Rhizobium halophytocola</name>
    <dbReference type="NCBI Taxonomy" id="735519"/>
    <lineage>
        <taxon>Bacteria</taxon>
        <taxon>Pseudomonadati</taxon>
        <taxon>Pseudomonadota</taxon>
        <taxon>Alphaproteobacteria</taxon>
        <taxon>Hyphomicrobiales</taxon>
        <taxon>Rhizobiaceae</taxon>
        <taxon>Rhizobium/Agrobacterium group</taxon>
        <taxon>Rhizobium</taxon>
    </lineage>
</organism>
<comment type="subcellular location">
    <subcellularLocation>
        <location evidence="10">Cell membrane</location>
        <topology evidence="10">Multi-pass membrane protein</topology>
    </subcellularLocation>
    <subcellularLocation>
        <location evidence="10">Bacterial flagellum basal body</location>
    </subcellularLocation>
</comment>
<feature type="transmembrane region" description="Helical" evidence="10">
    <location>
        <begin position="69"/>
        <end position="88"/>
    </location>
</feature>
<keyword evidence="11" id="KW-0966">Cell projection</keyword>
<feature type="transmembrane region" description="Helical" evidence="10">
    <location>
        <begin position="125"/>
        <end position="147"/>
    </location>
</feature>
<comment type="caution">
    <text evidence="11">The sequence shown here is derived from an EMBL/GenBank/DDBJ whole genome shotgun (WGS) entry which is preliminary data.</text>
</comment>
<feature type="transmembrane region" description="Helical" evidence="10">
    <location>
        <begin position="6"/>
        <end position="26"/>
    </location>
</feature>
<proteinExistence type="inferred from homology"/>
<evidence type="ECO:0000256" key="9">
    <source>
        <dbReference type="NCBIfam" id="TIGR01400"/>
    </source>
</evidence>
<accession>A0ABS4E5B1</accession>
<evidence type="ECO:0000256" key="1">
    <source>
        <dbReference type="ARBA" id="ARBA00002578"/>
    </source>
</evidence>
<keyword evidence="5 10" id="KW-0812">Transmembrane</keyword>
<comment type="similarity">
    <text evidence="2 10">Belongs to the FliR/MopE/SpaR family.</text>
</comment>
<comment type="function">
    <text evidence="1 10">Role in flagellar biosynthesis.</text>
</comment>
<keyword evidence="12" id="KW-1185">Reference proteome</keyword>
<evidence type="ECO:0000256" key="7">
    <source>
        <dbReference type="ARBA" id="ARBA00023136"/>
    </source>
</evidence>
<dbReference type="EMBL" id="JAGGJU010000015">
    <property type="protein sequence ID" value="MBP1853143.1"/>
    <property type="molecule type" value="Genomic_DNA"/>
</dbReference>
<keyword evidence="4 10" id="KW-1003">Cell membrane</keyword>